<dbReference type="InterPro" id="IPR009875">
    <property type="entry name" value="PilZ_domain"/>
</dbReference>
<name>A0A7V8NX42_9BACT</name>
<accession>A0A7V8NX42</accession>
<gene>
    <name evidence="2" type="ORF">HRJ53_29205</name>
</gene>
<evidence type="ECO:0000259" key="1">
    <source>
        <dbReference type="Pfam" id="PF07238"/>
    </source>
</evidence>
<reference evidence="2" key="1">
    <citation type="submission" date="2020-06" db="EMBL/GenBank/DDBJ databases">
        <title>Legume-microbial interactions unlock mineral nutrients during tropical forest succession.</title>
        <authorList>
            <person name="Epihov D.Z."/>
        </authorList>
    </citation>
    <scope>NUCLEOTIDE SEQUENCE [LARGE SCALE GENOMIC DNA]</scope>
    <source>
        <strain evidence="2">Pan2503</strain>
    </source>
</reference>
<sequence length="279" mass="31637">MSTLSDGLRQSDRVSLRMPVEVAWATAQGATFSQTVETLLVSRNGGVLRFTEKLETGQELHLRRHLEADQWKHTRARVVAEIDQDANGFLYAIHILEARCDFWDIEFPSLHKAEEALARLLMECSFCQRREVVYLNEMQLKSFEVRRCVARHCRHCESPSIWIESLSEGAGLEGDGTRSTEERVVPRRNRTRVRARVLACIRRRGFAEEVVVCEDLSKGGISFRSRNQYPEGTRVEVAVPFTPGTGAIFVPIRIVFSQAIPTAGLHRHGAAYIKPPIDH</sequence>
<comment type="caution">
    <text evidence="2">The sequence shown here is derived from an EMBL/GenBank/DDBJ whole genome shotgun (WGS) entry which is preliminary data.</text>
</comment>
<organism evidence="2 3">
    <name type="scientific">Candidatus Acidiferrum panamense</name>
    <dbReference type="NCBI Taxonomy" id="2741543"/>
    <lineage>
        <taxon>Bacteria</taxon>
        <taxon>Pseudomonadati</taxon>
        <taxon>Acidobacteriota</taxon>
        <taxon>Terriglobia</taxon>
        <taxon>Candidatus Acidiferrales</taxon>
        <taxon>Candidatus Acidiferrum</taxon>
    </lineage>
</organism>
<dbReference type="EMBL" id="JACDQQ010002829">
    <property type="protein sequence ID" value="MBA0089088.1"/>
    <property type="molecule type" value="Genomic_DNA"/>
</dbReference>
<dbReference type="AlphaFoldDB" id="A0A7V8NX42"/>
<proteinExistence type="predicted"/>
<dbReference type="Pfam" id="PF07238">
    <property type="entry name" value="PilZ"/>
    <property type="match status" value="1"/>
</dbReference>
<dbReference type="GO" id="GO:0035438">
    <property type="term" value="F:cyclic-di-GMP binding"/>
    <property type="evidence" value="ECO:0007669"/>
    <property type="project" value="InterPro"/>
</dbReference>
<feature type="domain" description="PilZ" evidence="1">
    <location>
        <begin position="187"/>
        <end position="259"/>
    </location>
</feature>
<dbReference type="SUPFAM" id="SSF141371">
    <property type="entry name" value="PilZ domain-like"/>
    <property type="match status" value="1"/>
</dbReference>
<dbReference type="Proteomes" id="UP000567293">
    <property type="component" value="Unassembled WGS sequence"/>
</dbReference>
<evidence type="ECO:0000313" key="3">
    <source>
        <dbReference type="Proteomes" id="UP000567293"/>
    </source>
</evidence>
<keyword evidence="3" id="KW-1185">Reference proteome</keyword>
<protein>
    <submittedName>
        <fullName evidence="2">PilZ domain-containing protein</fullName>
    </submittedName>
</protein>
<dbReference type="Gene3D" id="2.40.10.220">
    <property type="entry name" value="predicted glycosyltransferase like domains"/>
    <property type="match status" value="1"/>
</dbReference>
<evidence type="ECO:0000313" key="2">
    <source>
        <dbReference type="EMBL" id="MBA0089088.1"/>
    </source>
</evidence>